<evidence type="ECO:0000256" key="3">
    <source>
        <dbReference type="ARBA" id="ARBA00004514"/>
    </source>
</evidence>
<dbReference type="GO" id="GO:0005739">
    <property type="term" value="C:mitochondrion"/>
    <property type="evidence" value="ECO:0007669"/>
    <property type="project" value="UniProtKB-SubCell"/>
</dbReference>
<evidence type="ECO:0000256" key="4">
    <source>
        <dbReference type="ARBA" id="ARBA00022490"/>
    </source>
</evidence>
<dbReference type="InterPro" id="IPR016024">
    <property type="entry name" value="ARM-type_fold"/>
</dbReference>
<comment type="subcellular location">
    <subcellularLocation>
        <location evidence="3">Cytoplasm</location>
        <location evidence="3">Cytosol</location>
    </subcellularLocation>
    <subcellularLocation>
        <location evidence="2">Endoplasmic reticulum</location>
    </subcellularLocation>
    <subcellularLocation>
        <location evidence="1">Mitochondrion</location>
    </subcellularLocation>
</comment>
<evidence type="ECO:0000256" key="1">
    <source>
        <dbReference type="ARBA" id="ARBA00004173"/>
    </source>
</evidence>
<evidence type="ECO:0000313" key="9">
    <source>
        <dbReference type="Proteomes" id="UP000318582"/>
    </source>
</evidence>
<protein>
    <recommendedName>
        <fullName evidence="10">Armadillo repeat-containing domain-containing protein</fullName>
    </recommendedName>
</protein>
<dbReference type="GO" id="GO:0005085">
    <property type="term" value="F:guanyl-nucleotide exchange factor activity"/>
    <property type="evidence" value="ECO:0007669"/>
    <property type="project" value="InterPro"/>
</dbReference>
<feature type="region of interest" description="Disordered" evidence="7">
    <location>
        <begin position="733"/>
        <end position="813"/>
    </location>
</feature>
<keyword evidence="6" id="KW-0496">Mitochondrion</keyword>
<keyword evidence="5" id="KW-0256">Endoplasmic reticulum</keyword>
<evidence type="ECO:0008006" key="10">
    <source>
        <dbReference type="Google" id="ProtNLM"/>
    </source>
</evidence>
<evidence type="ECO:0000256" key="5">
    <source>
        <dbReference type="ARBA" id="ARBA00022824"/>
    </source>
</evidence>
<sequence length="843" mass="89926">MQGALTVSVSYEDATSQLEAARASREAHDWDALALAIPPWTPNSDESRQHIAEWEDGIHFLTGCLEAVLRVGALDASAGKVATAVAHLFAEAAKSEDAREPIAEAGAIPLLLDLLGKAAPSFGSANNDASPEKRAQAIQALRALANLCYDHDDNRERVLETPQGIPHLVVGLGSSNIEVVITTCGALTNISMDNEPVQTAILDLRVLPVLMDIIKKTIEIPLDHGATISAATPAIRVISNLSECERGVHELLATNSLAVLLQLLRYKHDVILRASVSADRFAGAVEVLDALTTVLEAIGENDAIQRAIVSNNLLEHLLDFVDHRPQAKPLDVDEDDLLTYLEVRKAVSRTATLVTMNDANMLDITQKGATIERFKQWTLNGTGGTDVVEEDEIRMSGALAIGNLARSDSTCIALVQKHGVAPALLDLLQLEIQRAKEPNVEGKGIIKVVHAVIGALKNLSLAAANREMLGSLGVIAKVAEVLEVQAVKPVHYMSIGILKNLCAGSQAVEANVYRLIAGQEPPQDGSLATWPAPANGFKTPLSKVVSLMWTATGDNDTGTRNEGGRLIVNLVRACHRGRATQLMRTIVDAQGIVLLIQIVTGALLTRPRTTPMDAQTGAETSEEEHHVHFDALPVEGQVFPMVQNEGIIALVLVTDAIPESVAIITRYHASLIPTMVKILSSGIRPVADGEEPPHVYADEVKANVCTLLRALVGSDDAFKDRLDQASLKSTLQTLRQSTTSSPTSPTLQQVSQSSPTSTTSTTSATSTTSPTNNSNNNNNSAPFSTVATPMELSRTGTKSARKLGLQGPSQRELSRAFAEPGSNEHVMEGVPLRDAVAGLLLLL</sequence>
<organism evidence="8 9">
    <name type="scientific">Powellomyces hirtus</name>
    <dbReference type="NCBI Taxonomy" id="109895"/>
    <lineage>
        <taxon>Eukaryota</taxon>
        <taxon>Fungi</taxon>
        <taxon>Fungi incertae sedis</taxon>
        <taxon>Chytridiomycota</taxon>
        <taxon>Chytridiomycota incertae sedis</taxon>
        <taxon>Chytridiomycetes</taxon>
        <taxon>Spizellomycetales</taxon>
        <taxon>Powellomycetaceae</taxon>
        <taxon>Powellomyces</taxon>
    </lineage>
</organism>
<dbReference type="SUPFAM" id="SSF48371">
    <property type="entry name" value="ARM repeat"/>
    <property type="match status" value="2"/>
</dbReference>
<dbReference type="Gene3D" id="1.25.10.10">
    <property type="entry name" value="Leucine-rich Repeat Variant"/>
    <property type="match status" value="2"/>
</dbReference>
<reference evidence="8 9" key="1">
    <citation type="journal article" date="2019" name="Sci. Rep.">
        <title>Comparative genomics of chytrid fungi reveal insights into the obligate biotrophic and pathogenic lifestyle of Synchytrium endobioticum.</title>
        <authorList>
            <person name="van de Vossenberg B.T.L.H."/>
            <person name="Warris S."/>
            <person name="Nguyen H.D.T."/>
            <person name="van Gent-Pelzer M.P.E."/>
            <person name="Joly D.L."/>
            <person name="van de Geest H.C."/>
            <person name="Bonants P.J.M."/>
            <person name="Smith D.S."/>
            <person name="Levesque C.A."/>
            <person name="van der Lee T.A.J."/>
        </authorList>
    </citation>
    <scope>NUCLEOTIDE SEQUENCE [LARGE SCALE GENOMIC DNA]</scope>
    <source>
        <strain evidence="8 9">CBS 809.83</strain>
    </source>
</reference>
<gene>
    <name evidence="8" type="ORF">PhCBS80983_g04062</name>
</gene>
<dbReference type="SMART" id="SM00185">
    <property type="entry name" value="ARM"/>
    <property type="match status" value="6"/>
</dbReference>
<dbReference type="PANTHER" id="PTHR10957">
    <property type="entry name" value="RAP1 GTPASE-GDP DISSOCIATION STIMULATOR 1"/>
    <property type="match status" value="1"/>
</dbReference>
<dbReference type="AlphaFoldDB" id="A0A507E1Y1"/>
<dbReference type="STRING" id="109895.A0A507E1Y1"/>
<dbReference type="EMBL" id="QEAQ01000058">
    <property type="protein sequence ID" value="TPX57100.1"/>
    <property type="molecule type" value="Genomic_DNA"/>
</dbReference>
<comment type="caution">
    <text evidence="8">The sequence shown here is derived from an EMBL/GenBank/DDBJ whole genome shotgun (WGS) entry which is preliminary data.</text>
</comment>
<evidence type="ECO:0000256" key="6">
    <source>
        <dbReference type="ARBA" id="ARBA00023128"/>
    </source>
</evidence>
<evidence type="ECO:0000256" key="2">
    <source>
        <dbReference type="ARBA" id="ARBA00004240"/>
    </source>
</evidence>
<evidence type="ECO:0000256" key="7">
    <source>
        <dbReference type="SAM" id="MobiDB-lite"/>
    </source>
</evidence>
<dbReference type="InterPro" id="IPR040144">
    <property type="entry name" value="RAP1GDS1"/>
</dbReference>
<proteinExistence type="predicted"/>
<accession>A0A507E1Y1</accession>
<dbReference type="InterPro" id="IPR000225">
    <property type="entry name" value="Armadillo"/>
</dbReference>
<feature type="compositionally biased region" description="Low complexity" evidence="7">
    <location>
        <begin position="733"/>
        <end position="785"/>
    </location>
</feature>
<name>A0A507E1Y1_9FUNG</name>
<dbReference type="PROSITE" id="PS00018">
    <property type="entry name" value="EF_HAND_1"/>
    <property type="match status" value="1"/>
</dbReference>
<dbReference type="GO" id="GO:0005783">
    <property type="term" value="C:endoplasmic reticulum"/>
    <property type="evidence" value="ECO:0007669"/>
    <property type="project" value="UniProtKB-SubCell"/>
</dbReference>
<dbReference type="InterPro" id="IPR018247">
    <property type="entry name" value="EF_Hand_1_Ca_BS"/>
</dbReference>
<evidence type="ECO:0000313" key="8">
    <source>
        <dbReference type="EMBL" id="TPX57100.1"/>
    </source>
</evidence>
<dbReference type="InterPro" id="IPR011989">
    <property type="entry name" value="ARM-like"/>
</dbReference>
<keyword evidence="9" id="KW-1185">Reference proteome</keyword>
<keyword evidence="4" id="KW-0963">Cytoplasm</keyword>
<dbReference type="Proteomes" id="UP000318582">
    <property type="component" value="Unassembled WGS sequence"/>
</dbReference>
<dbReference type="GO" id="GO:0005829">
    <property type="term" value="C:cytosol"/>
    <property type="evidence" value="ECO:0007669"/>
    <property type="project" value="UniProtKB-SubCell"/>
</dbReference>